<dbReference type="eggNOG" id="ENOG50332I7">
    <property type="taxonomic scope" value="Bacteria"/>
</dbReference>
<dbReference type="KEGG" id="acy:Anacy_1406"/>
<dbReference type="RefSeq" id="WP_015213568.1">
    <property type="nucleotide sequence ID" value="NC_019771.1"/>
</dbReference>
<evidence type="ECO:0000313" key="2">
    <source>
        <dbReference type="Proteomes" id="UP000010474"/>
    </source>
</evidence>
<dbReference type="AlphaFoldDB" id="K9ZE94"/>
<keyword evidence="2" id="KW-1185">Reference proteome</keyword>
<accession>K9ZE94</accession>
<protein>
    <submittedName>
        <fullName evidence="1">Uncharacterized protein</fullName>
    </submittedName>
</protein>
<organism evidence="1 2">
    <name type="scientific">Anabaena cylindrica (strain ATCC 27899 / PCC 7122)</name>
    <dbReference type="NCBI Taxonomy" id="272123"/>
    <lineage>
        <taxon>Bacteria</taxon>
        <taxon>Bacillati</taxon>
        <taxon>Cyanobacteriota</taxon>
        <taxon>Cyanophyceae</taxon>
        <taxon>Nostocales</taxon>
        <taxon>Nostocaceae</taxon>
        <taxon>Anabaena</taxon>
    </lineage>
</organism>
<dbReference type="EMBL" id="CP003659">
    <property type="protein sequence ID" value="AFZ56917.1"/>
    <property type="molecule type" value="Genomic_DNA"/>
</dbReference>
<dbReference type="PATRIC" id="fig|272123.3.peg.1538"/>
<proteinExistence type="predicted"/>
<dbReference type="Proteomes" id="UP000010474">
    <property type="component" value="Chromosome"/>
</dbReference>
<dbReference type="HOGENOM" id="CLU_173104_0_0_3"/>
<name>K9ZE94_ANACC</name>
<sequence length="105" mass="11215">MAELTVQSALGTGTTQDATTITFLKSDLGLTSATCTADQVIAALVIKAKATMTQTVFDAEIDQNIYVSDGFSSFTTRGETPYEVRQIVVNLAKEDEGATLNPNNY</sequence>
<gene>
    <name evidence="1" type="ordered locus">Anacy_1406</name>
</gene>
<reference evidence="2" key="1">
    <citation type="journal article" date="2013" name="Proc. Natl. Acad. Sci. U.S.A.">
        <title>Improving the coverage of the cyanobacterial phylum using diversity-driven genome sequencing.</title>
        <authorList>
            <person name="Shih P.M."/>
            <person name="Wu D."/>
            <person name="Latifi A."/>
            <person name="Axen S.D."/>
            <person name="Fewer D.P."/>
            <person name="Talla E."/>
            <person name="Calteau A."/>
            <person name="Cai F."/>
            <person name="Tandeau de Marsac N."/>
            <person name="Rippka R."/>
            <person name="Herdman M."/>
            <person name="Sivonen K."/>
            <person name="Coursin T."/>
            <person name="Laurent T."/>
            <person name="Goodwin L."/>
            <person name="Nolan M."/>
            <person name="Davenport K.W."/>
            <person name="Han C.S."/>
            <person name="Rubin E.M."/>
            <person name="Eisen J.A."/>
            <person name="Woyke T."/>
            <person name="Gugger M."/>
            <person name="Kerfeld C.A."/>
        </authorList>
    </citation>
    <scope>NUCLEOTIDE SEQUENCE [LARGE SCALE GENOMIC DNA]</scope>
    <source>
        <strain evidence="2">ATCC 27899 / PCC 7122</strain>
    </source>
</reference>
<dbReference type="STRING" id="272123.Anacy_1406"/>
<dbReference type="OrthoDB" id="488854at2"/>
<evidence type="ECO:0000313" key="1">
    <source>
        <dbReference type="EMBL" id="AFZ56917.1"/>
    </source>
</evidence>